<organism evidence="2 3">
    <name type="scientific">Leucobacter iarius</name>
    <dbReference type="NCBI Taxonomy" id="333963"/>
    <lineage>
        <taxon>Bacteria</taxon>
        <taxon>Bacillati</taxon>
        <taxon>Actinomycetota</taxon>
        <taxon>Actinomycetes</taxon>
        <taxon>Micrococcales</taxon>
        <taxon>Microbacteriaceae</taxon>
        <taxon>Leucobacter</taxon>
    </lineage>
</organism>
<dbReference type="Proteomes" id="UP001500851">
    <property type="component" value="Unassembled WGS sequence"/>
</dbReference>
<proteinExistence type="predicted"/>
<evidence type="ECO:0000256" key="1">
    <source>
        <dbReference type="SAM" id="MobiDB-lite"/>
    </source>
</evidence>
<keyword evidence="3" id="KW-1185">Reference proteome</keyword>
<evidence type="ECO:0000313" key="3">
    <source>
        <dbReference type="Proteomes" id="UP001500851"/>
    </source>
</evidence>
<comment type="caution">
    <text evidence="2">The sequence shown here is derived from an EMBL/GenBank/DDBJ whole genome shotgun (WGS) entry which is preliminary data.</text>
</comment>
<dbReference type="RefSeq" id="WP_344033578.1">
    <property type="nucleotide sequence ID" value="NZ_BAAAOB010000006.1"/>
</dbReference>
<feature type="compositionally biased region" description="Basic and acidic residues" evidence="1">
    <location>
        <begin position="61"/>
        <end position="78"/>
    </location>
</feature>
<reference evidence="3" key="1">
    <citation type="journal article" date="2019" name="Int. J. Syst. Evol. Microbiol.">
        <title>The Global Catalogue of Microorganisms (GCM) 10K type strain sequencing project: providing services to taxonomists for standard genome sequencing and annotation.</title>
        <authorList>
            <consortium name="The Broad Institute Genomics Platform"/>
            <consortium name="The Broad Institute Genome Sequencing Center for Infectious Disease"/>
            <person name="Wu L."/>
            <person name="Ma J."/>
        </authorList>
    </citation>
    <scope>NUCLEOTIDE SEQUENCE [LARGE SCALE GENOMIC DNA]</scope>
    <source>
        <strain evidence="3">JCM 14736</strain>
    </source>
</reference>
<sequence>MDLNTYMGYRVTEQEIAQAAVRAERARVAAEHRDQVVPRIGIVRRALTALTAHRVPTDAARAARERVGNASDRTPHPA</sequence>
<protein>
    <submittedName>
        <fullName evidence="2">Uncharacterized protein</fullName>
    </submittedName>
</protein>
<evidence type="ECO:0000313" key="2">
    <source>
        <dbReference type="EMBL" id="GAA1800179.1"/>
    </source>
</evidence>
<name>A0ABP4Y0U7_9MICO</name>
<feature type="region of interest" description="Disordered" evidence="1">
    <location>
        <begin position="56"/>
        <end position="78"/>
    </location>
</feature>
<accession>A0ABP4Y0U7</accession>
<gene>
    <name evidence="2" type="ORF">GCM10009768_31430</name>
</gene>
<dbReference type="EMBL" id="BAAAOB010000006">
    <property type="protein sequence ID" value="GAA1800179.1"/>
    <property type="molecule type" value="Genomic_DNA"/>
</dbReference>